<dbReference type="AlphaFoldDB" id="A0AAF0YU20"/>
<dbReference type="Pfam" id="PF00496">
    <property type="entry name" value="SBP_bac_5"/>
    <property type="match status" value="1"/>
</dbReference>
<dbReference type="InterPro" id="IPR030678">
    <property type="entry name" value="Peptide/Ni-bd"/>
</dbReference>
<dbReference type="EMBL" id="CP136958">
    <property type="protein sequence ID" value="WOT01336.1"/>
    <property type="molecule type" value="Genomic_DNA"/>
</dbReference>
<proteinExistence type="predicted"/>
<accession>A0AAF0YU20</accession>
<reference evidence="3" key="2">
    <citation type="submission" date="2023-10" db="EMBL/GenBank/DDBJ databases">
        <authorList>
            <person name="Choi B."/>
        </authorList>
    </citation>
    <scope>NUCLEOTIDE SEQUENCE</scope>
    <source>
        <strain evidence="3">UMB0763</strain>
    </source>
</reference>
<dbReference type="GO" id="GO:1904680">
    <property type="term" value="F:peptide transmembrane transporter activity"/>
    <property type="evidence" value="ECO:0007669"/>
    <property type="project" value="TreeGrafter"/>
</dbReference>
<gene>
    <name evidence="3" type="ORF">CYJ47_08605</name>
</gene>
<dbReference type="GO" id="GO:0015833">
    <property type="term" value="P:peptide transport"/>
    <property type="evidence" value="ECO:0007669"/>
    <property type="project" value="TreeGrafter"/>
</dbReference>
<feature type="chain" id="PRO_5042176717" evidence="1">
    <location>
        <begin position="21"/>
        <end position="531"/>
    </location>
</feature>
<dbReference type="Gene3D" id="3.90.76.10">
    <property type="entry name" value="Dipeptide-binding Protein, Domain 1"/>
    <property type="match status" value="1"/>
</dbReference>
<organism evidence="3 4">
    <name type="scientific">Corynebacterium pyruviciproducens</name>
    <dbReference type="NCBI Taxonomy" id="598660"/>
    <lineage>
        <taxon>Bacteria</taxon>
        <taxon>Bacillati</taxon>
        <taxon>Actinomycetota</taxon>
        <taxon>Actinomycetes</taxon>
        <taxon>Mycobacteriales</taxon>
        <taxon>Corynebacteriaceae</taxon>
        <taxon>Corynebacterium</taxon>
    </lineage>
</organism>
<name>A0AAF0YU20_9CORY</name>
<evidence type="ECO:0000313" key="4">
    <source>
        <dbReference type="Proteomes" id="UP000234560"/>
    </source>
</evidence>
<dbReference type="Gene3D" id="3.10.105.10">
    <property type="entry name" value="Dipeptide-binding Protein, Domain 3"/>
    <property type="match status" value="1"/>
</dbReference>
<keyword evidence="1" id="KW-0732">Signal</keyword>
<dbReference type="Gene3D" id="3.40.190.10">
    <property type="entry name" value="Periplasmic binding protein-like II"/>
    <property type="match status" value="1"/>
</dbReference>
<dbReference type="RefSeq" id="WP_016456976.1">
    <property type="nucleotide sequence ID" value="NZ_CAMIHY010000104.1"/>
</dbReference>
<feature type="domain" description="Solute-binding protein family 5" evidence="2">
    <location>
        <begin position="83"/>
        <end position="453"/>
    </location>
</feature>
<evidence type="ECO:0000259" key="2">
    <source>
        <dbReference type="Pfam" id="PF00496"/>
    </source>
</evidence>
<reference evidence="3" key="1">
    <citation type="submission" date="2017-12" db="EMBL/GenBank/DDBJ databases">
        <authorList>
            <person name="Thomas-White K."/>
            <person name="Wolfe A.J."/>
        </authorList>
    </citation>
    <scope>NUCLEOTIDE SEQUENCE</scope>
    <source>
        <strain evidence="3">UMB0763</strain>
    </source>
</reference>
<dbReference type="InterPro" id="IPR039424">
    <property type="entry name" value="SBP_5"/>
</dbReference>
<dbReference type="PANTHER" id="PTHR30290:SF83">
    <property type="entry name" value="ABC TRANSPORTER SUBSTRATE-BINDING PROTEIN"/>
    <property type="match status" value="1"/>
</dbReference>
<dbReference type="PIRSF" id="PIRSF002741">
    <property type="entry name" value="MppA"/>
    <property type="match status" value="1"/>
</dbReference>
<evidence type="ECO:0000256" key="1">
    <source>
        <dbReference type="SAM" id="SignalP"/>
    </source>
</evidence>
<dbReference type="PROSITE" id="PS51257">
    <property type="entry name" value="PROKAR_LIPOPROTEIN"/>
    <property type="match status" value="1"/>
</dbReference>
<dbReference type="KEGG" id="cpyr:CYJ47_08605"/>
<sequence>MFLKKTIAALAAGCLAFSLASCSNSESSSEAGGSTQSANYITARGSEPQNPLIPGNTNEVGGGNIVDLIYSGLVYYDADGNTHNDMAESIDLEGEKTYRVTLKDGITFSDGSPVTSESFVKAWNKVVEDSMLTADFFEPILGFKDGAASMEGLKVVDDKTFTIELNQPEADFPTRLGYSAFYPMHESAFDDLAAYGENPIGNGPYKLAEWNHNKDAIIVPNEEYKGDRVPKNDGVQFVFYAKGDAAYSDLLAGNLDVTDLIPDSAFSTFEQELGDRAVNQPAAIFQSFTIPERLPHFDGEEGQLRREALSYAINRDEITSTIFGGTRTPATDFTSPVIPGQTDQLKGADVLKYNPEKAKELWAKADAISPFEGSVKISYNADGGHQAWVDAVANSIRNTLGVEAVGDPYPDFKSLRDEITNRTIDSAFRTGWQADYPSLGNFLTPLYSTGGGSNDGDYSNPEFDSLLKQAAGAPNPEEANVFYNQAQEILLKDLPAIPLWYANVTGGYSENVDNVVFSWKSVPVYYEITKK</sequence>
<dbReference type="SUPFAM" id="SSF53850">
    <property type="entry name" value="Periplasmic binding protein-like II"/>
    <property type="match status" value="1"/>
</dbReference>
<dbReference type="GO" id="GO:0043190">
    <property type="term" value="C:ATP-binding cassette (ABC) transporter complex"/>
    <property type="evidence" value="ECO:0007669"/>
    <property type="project" value="InterPro"/>
</dbReference>
<dbReference type="PANTHER" id="PTHR30290">
    <property type="entry name" value="PERIPLASMIC BINDING COMPONENT OF ABC TRANSPORTER"/>
    <property type="match status" value="1"/>
</dbReference>
<evidence type="ECO:0000313" key="3">
    <source>
        <dbReference type="EMBL" id="WOT01336.1"/>
    </source>
</evidence>
<dbReference type="CDD" id="cd00995">
    <property type="entry name" value="PBP2_NikA_DppA_OppA_like"/>
    <property type="match status" value="1"/>
</dbReference>
<dbReference type="InterPro" id="IPR000914">
    <property type="entry name" value="SBP_5_dom"/>
</dbReference>
<protein>
    <submittedName>
        <fullName evidence="3">ABC transporter substrate-binding protein</fullName>
    </submittedName>
</protein>
<feature type="signal peptide" evidence="1">
    <location>
        <begin position="1"/>
        <end position="20"/>
    </location>
</feature>
<dbReference type="GO" id="GO:0042597">
    <property type="term" value="C:periplasmic space"/>
    <property type="evidence" value="ECO:0007669"/>
    <property type="project" value="UniProtKB-ARBA"/>
</dbReference>
<dbReference type="Proteomes" id="UP000234560">
    <property type="component" value="Chromosome"/>
</dbReference>